<name>A0ABV7MDS6_9PROT</name>
<gene>
    <name evidence="2" type="ORF">ACFONP_11505</name>
</gene>
<sequence length="330" mass="36065">MTEYDQKENIAEAKRQALASDLAELKDRLSSNSLVSSVANFFGMDTHSFRRATRASDDLLPYAMIGAGAAMIAGRLWERRREPQAPEDDYLLAEDIGSAHRRLRQRQNESDDAYARRTYDEYGRRLEIERMDGEDDDSFMDRVDAAMQSLSERMGHRYGQASQSLSDAGARVKDTARSVRHNVSGAASATKDGLKSAASSVKEAAKGATSSMSSVASGTRRSVSERAQALRDHVASLSQHAAEQARRLKEQGKVKITQIKQAHEENPAVGVGLGVGLGLILGSLLPTTEREKKATEPLADALMSAANTALSNMNERIEQAESEVQDRVTH</sequence>
<comment type="caution">
    <text evidence="2">The sequence shown here is derived from an EMBL/GenBank/DDBJ whole genome shotgun (WGS) entry which is preliminary data.</text>
</comment>
<keyword evidence="3" id="KW-1185">Reference proteome</keyword>
<dbReference type="EMBL" id="JBHRVA010000003">
    <property type="protein sequence ID" value="MFC3303356.1"/>
    <property type="molecule type" value="Genomic_DNA"/>
</dbReference>
<evidence type="ECO:0008006" key="4">
    <source>
        <dbReference type="Google" id="ProtNLM"/>
    </source>
</evidence>
<feature type="compositionally biased region" description="Polar residues" evidence="1">
    <location>
        <begin position="209"/>
        <end position="221"/>
    </location>
</feature>
<organism evidence="2 3">
    <name type="scientific">Parvularcula lutaonensis</name>
    <dbReference type="NCBI Taxonomy" id="491923"/>
    <lineage>
        <taxon>Bacteria</taxon>
        <taxon>Pseudomonadati</taxon>
        <taxon>Pseudomonadota</taxon>
        <taxon>Alphaproteobacteria</taxon>
        <taxon>Parvularculales</taxon>
        <taxon>Parvularculaceae</taxon>
        <taxon>Parvularcula</taxon>
    </lineage>
</organism>
<protein>
    <recommendedName>
        <fullName evidence="4">DUF3618 domain-containing protein</fullName>
    </recommendedName>
</protein>
<evidence type="ECO:0000313" key="2">
    <source>
        <dbReference type="EMBL" id="MFC3303356.1"/>
    </source>
</evidence>
<accession>A0ABV7MDS6</accession>
<evidence type="ECO:0000256" key="1">
    <source>
        <dbReference type="SAM" id="MobiDB-lite"/>
    </source>
</evidence>
<dbReference type="Gene3D" id="1.10.287.700">
    <property type="entry name" value="Helix hairpin bin"/>
    <property type="match status" value="1"/>
</dbReference>
<dbReference type="Proteomes" id="UP001595607">
    <property type="component" value="Unassembled WGS sequence"/>
</dbReference>
<dbReference type="RefSeq" id="WP_189575839.1">
    <property type="nucleotide sequence ID" value="NZ_BMXU01000002.1"/>
</dbReference>
<evidence type="ECO:0000313" key="3">
    <source>
        <dbReference type="Proteomes" id="UP001595607"/>
    </source>
</evidence>
<feature type="region of interest" description="Disordered" evidence="1">
    <location>
        <begin position="205"/>
        <end position="227"/>
    </location>
</feature>
<proteinExistence type="predicted"/>
<reference evidence="3" key="1">
    <citation type="journal article" date="2019" name="Int. J. Syst. Evol. Microbiol.">
        <title>The Global Catalogue of Microorganisms (GCM) 10K type strain sequencing project: providing services to taxonomists for standard genome sequencing and annotation.</title>
        <authorList>
            <consortium name="The Broad Institute Genomics Platform"/>
            <consortium name="The Broad Institute Genome Sequencing Center for Infectious Disease"/>
            <person name="Wu L."/>
            <person name="Ma J."/>
        </authorList>
    </citation>
    <scope>NUCLEOTIDE SEQUENCE [LARGE SCALE GENOMIC DNA]</scope>
    <source>
        <strain evidence="3">KCTC 22245</strain>
    </source>
</reference>